<reference evidence="1" key="2">
    <citation type="journal article" date="2024" name="Plant">
        <title>Genomic evolution and insights into agronomic trait innovations of Sesamum species.</title>
        <authorList>
            <person name="Miao H."/>
            <person name="Wang L."/>
            <person name="Qu L."/>
            <person name="Liu H."/>
            <person name="Sun Y."/>
            <person name="Le M."/>
            <person name="Wang Q."/>
            <person name="Wei S."/>
            <person name="Zheng Y."/>
            <person name="Lin W."/>
            <person name="Duan Y."/>
            <person name="Cao H."/>
            <person name="Xiong S."/>
            <person name="Wang X."/>
            <person name="Wei L."/>
            <person name="Li C."/>
            <person name="Ma Q."/>
            <person name="Ju M."/>
            <person name="Zhao R."/>
            <person name="Li G."/>
            <person name="Mu C."/>
            <person name="Tian Q."/>
            <person name="Mei H."/>
            <person name="Zhang T."/>
            <person name="Gao T."/>
            <person name="Zhang H."/>
        </authorList>
    </citation>
    <scope>NUCLEOTIDE SEQUENCE</scope>
    <source>
        <strain evidence="1">3651</strain>
    </source>
</reference>
<proteinExistence type="predicted"/>
<evidence type="ECO:0000313" key="2">
    <source>
        <dbReference type="Proteomes" id="UP001293254"/>
    </source>
</evidence>
<comment type="caution">
    <text evidence="1">The sequence shown here is derived from an EMBL/GenBank/DDBJ whole genome shotgun (WGS) entry which is preliminary data.</text>
</comment>
<evidence type="ECO:0000313" key="1">
    <source>
        <dbReference type="EMBL" id="KAK4426586.1"/>
    </source>
</evidence>
<dbReference type="EMBL" id="JACGWO010000005">
    <property type="protein sequence ID" value="KAK4426586.1"/>
    <property type="molecule type" value="Genomic_DNA"/>
</dbReference>
<dbReference type="PANTHER" id="PTHR33782:SF27">
    <property type="entry name" value="PROTEIN, PUTATIVE-RELATED"/>
    <property type="match status" value="1"/>
</dbReference>
<name>A0AAE1YB55_9LAMI</name>
<accession>A0AAE1YB55</accession>
<organism evidence="1 2">
    <name type="scientific">Sesamum alatum</name>
    <dbReference type="NCBI Taxonomy" id="300844"/>
    <lineage>
        <taxon>Eukaryota</taxon>
        <taxon>Viridiplantae</taxon>
        <taxon>Streptophyta</taxon>
        <taxon>Embryophyta</taxon>
        <taxon>Tracheophyta</taxon>
        <taxon>Spermatophyta</taxon>
        <taxon>Magnoliopsida</taxon>
        <taxon>eudicotyledons</taxon>
        <taxon>Gunneridae</taxon>
        <taxon>Pentapetalae</taxon>
        <taxon>asterids</taxon>
        <taxon>lamiids</taxon>
        <taxon>Lamiales</taxon>
        <taxon>Pedaliaceae</taxon>
        <taxon>Sesamum</taxon>
    </lineage>
</organism>
<gene>
    <name evidence="1" type="ORF">Salat_1427200</name>
</gene>
<sequence>MEATLLSGSLRLPINRRLSSTNPSCHRRNTLLVHAKQGESHREGESVDENLFVLSIRIKKRKTVEAVDVSHDHDQARRVPCGEGERKLSVDCHDRAVVEAVELLKSCFVSAARPSVVVGVIALAVLSVVPLTTTNHDVVANVVRVVKTLLAGCHVGVDIDF</sequence>
<protein>
    <submittedName>
        <fullName evidence="1">Uncharacterized protein</fullName>
    </submittedName>
</protein>
<dbReference type="PANTHER" id="PTHR33782">
    <property type="entry name" value="OS01G0121600 PROTEIN"/>
    <property type="match status" value="1"/>
</dbReference>
<keyword evidence="2" id="KW-1185">Reference proteome</keyword>
<dbReference type="Proteomes" id="UP001293254">
    <property type="component" value="Unassembled WGS sequence"/>
</dbReference>
<dbReference type="AlphaFoldDB" id="A0AAE1YB55"/>
<reference evidence="1" key="1">
    <citation type="submission" date="2020-06" db="EMBL/GenBank/DDBJ databases">
        <authorList>
            <person name="Li T."/>
            <person name="Hu X."/>
            <person name="Zhang T."/>
            <person name="Song X."/>
            <person name="Zhang H."/>
            <person name="Dai N."/>
            <person name="Sheng W."/>
            <person name="Hou X."/>
            <person name="Wei L."/>
        </authorList>
    </citation>
    <scope>NUCLEOTIDE SEQUENCE</scope>
    <source>
        <strain evidence="1">3651</strain>
        <tissue evidence="1">Leaf</tissue>
    </source>
</reference>